<dbReference type="PANTHER" id="PTHR14136:SF17">
    <property type="entry name" value="BTB_POZ DOMAIN-CONTAINING PROTEIN KCTD9"/>
    <property type="match status" value="1"/>
</dbReference>
<dbReference type="EMBL" id="CAJNOK010013594">
    <property type="protein sequence ID" value="CAF1187558.1"/>
    <property type="molecule type" value="Genomic_DNA"/>
</dbReference>
<dbReference type="EMBL" id="CAJOBA010035122">
    <property type="protein sequence ID" value="CAF3998584.1"/>
    <property type="molecule type" value="Genomic_DNA"/>
</dbReference>
<accession>A0A8S2EMR0</accession>
<dbReference type="Pfam" id="PF13599">
    <property type="entry name" value="Pentapeptide_4"/>
    <property type="match status" value="1"/>
</dbReference>
<dbReference type="PANTHER" id="PTHR14136">
    <property type="entry name" value="BTB_POZ DOMAIN-CONTAINING PROTEIN KCTD9"/>
    <property type="match status" value="1"/>
</dbReference>
<name>A0A8S2EMR0_9BILA</name>
<evidence type="ECO:0000313" key="3">
    <source>
        <dbReference type="EMBL" id="CAF3998584.1"/>
    </source>
</evidence>
<dbReference type="InterPro" id="IPR051082">
    <property type="entry name" value="Pentapeptide-BTB/POZ_domain"/>
</dbReference>
<gene>
    <name evidence="2" type="ORF">OVA965_LOCUS23372</name>
    <name evidence="3" type="ORF">TMI583_LOCUS24089</name>
</gene>
<keyword evidence="1" id="KW-1133">Transmembrane helix</keyword>
<keyword evidence="1" id="KW-0812">Transmembrane</keyword>
<comment type="caution">
    <text evidence="2">The sequence shown here is derived from an EMBL/GenBank/DDBJ whole genome shotgun (WGS) entry which is preliminary data.</text>
</comment>
<dbReference type="InterPro" id="IPR001646">
    <property type="entry name" value="5peptide_repeat"/>
</dbReference>
<organism evidence="2 4">
    <name type="scientific">Didymodactylos carnosus</name>
    <dbReference type="NCBI Taxonomy" id="1234261"/>
    <lineage>
        <taxon>Eukaryota</taxon>
        <taxon>Metazoa</taxon>
        <taxon>Spiralia</taxon>
        <taxon>Gnathifera</taxon>
        <taxon>Rotifera</taxon>
        <taxon>Eurotatoria</taxon>
        <taxon>Bdelloidea</taxon>
        <taxon>Philodinida</taxon>
        <taxon>Philodinidae</taxon>
        <taxon>Didymodactylos</taxon>
    </lineage>
</organism>
<evidence type="ECO:0000313" key="4">
    <source>
        <dbReference type="Proteomes" id="UP000677228"/>
    </source>
</evidence>
<sequence length="463" mass="52764">MIELDMQPILLQDTINNLKSGGIDNKVAPSKKHHNCLGFNDKTLFHWLQLLLLPLVMICIFVTFLITRERQVQPIQHYYNNVDNVQQQQQMRQESIFNNYVNDISDIILRSGDSFASKLARAKTLSVLKQLDPLRKRYLIEFLYDTSLIQTTRRPKPLNLEQANVNQVNLSSLIFFRLYLKNVYLDNSLFINTNVSESDFSQSSFIGSNFTSSQLTNVDFSSAILRNVDFRNVIIKGVDFTRANLENSIITDQQLQGSLSLHQTILPNGTTYLEKYSPNLVRNGAASQINQCSDDVDTPLDFILGWTIKEGTITTITHAALNNLHPIPDQFDNGEICFFWGGSSEQTIMSQTINVEQYASFIQKGTNKFVISGRLGGYDNLDDSAVITVYFLDINQKIIKQTSIGPVTSVSRLNNTELQFILKRDYCPTETKTIQLDVVITKFGGHRYNYGIVDQIEFYIQMN</sequence>
<reference evidence="2" key="1">
    <citation type="submission" date="2021-02" db="EMBL/GenBank/DDBJ databases">
        <authorList>
            <person name="Nowell W R."/>
        </authorList>
    </citation>
    <scope>NUCLEOTIDE SEQUENCE</scope>
</reference>
<keyword evidence="1" id="KW-0472">Membrane</keyword>
<protein>
    <recommendedName>
        <fullName evidence="5">Pentapeptide repeat-containing protein</fullName>
    </recommendedName>
</protein>
<dbReference type="Gene3D" id="2.160.20.80">
    <property type="entry name" value="E3 ubiquitin-protein ligase SopA"/>
    <property type="match status" value="1"/>
</dbReference>
<evidence type="ECO:0000313" key="2">
    <source>
        <dbReference type="EMBL" id="CAF1187558.1"/>
    </source>
</evidence>
<dbReference type="SUPFAM" id="SSF141571">
    <property type="entry name" value="Pentapeptide repeat-like"/>
    <property type="match status" value="1"/>
</dbReference>
<dbReference type="Proteomes" id="UP000677228">
    <property type="component" value="Unassembled WGS sequence"/>
</dbReference>
<proteinExistence type="predicted"/>
<evidence type="ECO:0008006" key="5">
    <source>
        <dbReference type="Google" id="ProtNLM"/>
    </source>
</evidence>
<dbReference type="AlphaFoldDB" id="A0A8S2EMR0"/>
<feature type="transmembrane region" description="Helical" evidence="1">
    <location>
        <begin position="47"/>
        <end position="66"/>
    </location>
</feature>
<evidence type="ECO:0000256" key="1">
    <source>
        <dbReference type="SAM" id="Phobius"/>
    </source>
</evidence>
<dbReference type="Proteomes" id="UP000682733">
    <property type="component" value="Unassembled WGS sequence"/>
</dbReference>